<name>A0AAJ0BLX4_9PEZI</name>
<evidence type="ECO:0000256" key="6">
    <source>
        <dbReference type="ARBA" id="ARBA00022801"/>
    </source>
</evidence>
<dbReference type="GO" id="GO:0006310">
    <property type="term" value="P:DNA recombination"/>
    <property type="evidence" value="ECO:0007669"/>
    <property type="project" value="UniProtKB-KW"/>
</dbReference>
<dbReference type="GO" id="GO:0035312">
    <property type="term" value="F:5'-3' DNA exonuclease activity"/>
    <property type="evidence" value="ECO:0007669"/>
    <property type="project" value="TreeGrafter"/>
</dbReference>
<dbReference type="PANTHER" id="PTHR23240:SF8">
    <property type="entry name" value="PROTEIN ARTEMIS"/>
    <property type="match status" value="1"/>
</dbReference>
<gene>
    <name evidence="15" type="ORF">QBC47DRAFT_111983</name>
</gene>
<organism evidence="15 16">
    <name type="scientific">Echria macrotheca</name>
    <dbReference type="NCBI Taxonomy" id="438768"/>
    <lineage>
        <taxon>Eukaryota</taxon>
        <taxon>Fungi</taxon>
        <taxon>Dikarya</taxon>
        <taxon>Ascomycota</taxon>
        <taxon>Pezizomycotina</taxon>
        <taxon>Sordariomycetes</taxon>
        <taxon>Sordariomycetidae</taxon>
        <taxon>Sordariales</taxon>
        <taxon>Schizotheciaceae</taxon>
        <taxon>Echria</taxon>
    </lineage>
</organism>
<evidence type="ECO:0000256" key="8">
    <source>
        <dbReference type="ARBA" id="ARBA00023172"/>
    </source>
</evidence>
<dbReference type="GO" id="GO:0036297">
    <property type="term" value="P:interstrand cross-link repair"/>
    <property type="evidence" value="ECO:0007669"/>
    <property type="project" value="TreeGrafter"/>
</dbReference>
<evidence type="ECO:0000259" key="14">
    <source>
        <dbReference type="Pfam" id="PF07522"/>
    </source>
</evidence>
<feature type="region of interest" description="Disordered" evidence="13">
    <location>
        <begin position="494"/>
        <end position="530"/>
    </location>
</feature>
<evidence type="ECO:0000256" key="1">
    <source>
        <dbReference type="ARBA" id="ARBA00004123"/>
    </source>
</evidence>
<keyword evidence="10" id="KW-0539">Nucleus</keyword>
<dbReference type="AlphaFoldDB" id="A0AAJ0BLX4"/>
<evidence type="ECO:0000256" key="4">
    <source>
        <dbReference type="ARBA" id="ARBA00022759"/>
    </source>
</evidence>
<keyword evidence="9" id="KW-0234">DNA repair</keyword>
<evidence type="ECO:0000256" key="11">
    <source>
        <dbReference type="ARBA" id="ARBA00039759"/>
    </source>
</evidence>
<keyword evidence="4" id="KW-0255">Endonuclease</keyword>
<dbReference type="PANTHER" id="PTHR23240">
    <property type="entry name" value="DNA CROSS-LINK REPAIR PROTEIN PSO2/SNM1-RELATED"/>
    <property type="match status" value="1"/>
</dbReference>
<keyword evidence="8" id="KW-0233">DNA recombination</keyword>
<keyword evidence="3" id="KW-0540">Nuclease</keyword>
<sequence length="640" mass="71204">MSTFNGIVDEFPEIRVDFFRNTIANPPLACFLSHIHSDHLAGLENLRSPFVYCSAATREMLLRLERFPCRINYAKGILEARIQTYKHLKSLLKPLPLETSTVLELAPGNHLQVTLFDANHCPGAVMFLFEGHGKAVLYTGDIRSEPWFVNAIARSPSLIQYTSGLKTIDTIYLDTSFIDGHSFPSKAEGISELLEKVTRYPENTIFHFQAWTYGYEDVWVALCKALGTKVHVDEYKMLIYRSLVAKDATAKFGTQFHLSPEAPGLMGFMCGNTYHPGCLTLDRNVRLHSCERGNYCQTVLQSKVVRIQPVITRLPGGQEIAELGVGGGGDDLNRDAELDYILPTEIEQLVDAMCDDDDSSHELKEQLRGFLMRASGSGRKIPLDLEMATFGEGSEIGLRNAFQALAKKSHRQDPIGDKQADWLPDIVTFPYSRHSSYPELCHLVEIFKPKDIWPCTVDPKEWVEKGITIEGLFGRHASAKSFQHDILMDQMARESGVGPTNDSQATSMSSASSIPYVPQHPTNDEVGTQDDPISVVDEVDLQIEAELRAASQREDGASFQAQPPLAASEDPGSQTAELDSVYMDDSQDSTLSDFAYHTRLSAFQKTLRDFKNNTGTELGLLSTTDGHSKLELDLGNERGR</sequence>
<dbReference type="GO" id="GO:0004519">
    <property type="term" value="F:endonuclease activity"/>
    <property type="evidence" value="ECO:0007669"/>
    <property type="project" value="UniProtKB-KW"/>
</dbReference>
<dbReference type="Gene3D" id="3.60.15.10">
    <property type="entry name" value="Ribonuclease Z/Hydroxyacylglutathione hydrolase-like"/>
    <property type="match status" value="1"/>
</dbReference>
<dbReference type="InterPro" id="IPR036866">
    <property type="entry name" value="RibonucZ/Hydroxyglut_hydro"/>
</dbReference>
<dbReference type="GO" id="GO:0003684">
    <property type="term" value="F:damaged DNA binding"/>
    <property type="evidence" value="ECO:0007669"/>
    <property type="project" value="TreeGrafter"/>
</dbReference>
<feature type="compositionally biased region" description="Basic and acidic residues" evidence="13">
    <location>
        <begin position="626"/>
        <end position="640"/>
    </location>
</feature>
<evidence type="ECO:0000256" key="2">
    <source>
        <dbReference type="ARBA" id="ARBA00010304"/>
    </source>
</evidence>
<keyword evidence="6" id="KW-0378">Hydrolase</keyword>
<dbReference type="GO" id="GO:0000723">
    <property type="term" value="P:telomere maintenance"/>
    <property type="evidence" value="ECO:0007669"/>
    <property type="project" value="TreeGrafter"/>
</dbReference>
<keyword evidence="16" id="KW-1185">Reference proteome</keyword>
<dbReference type="Pfam" id="PF23023">
    <property type="entry name" value="Anti-Pycsar_Apyc1"/>
    <property type="match status" value="1"/>
</dbReference>
<evidence type="ECO:0000256" key="5">
    <source>
        <dbReference type="ARBA" id="ARBA00022763"/>
    </source>
</evidence>
<comment type="caution">
    <text evidence="15">The sequence shown here is derived from an EMBL/GenBank/DDBJ whole genome shotgun (WGS) entry which is preliminary data.</text>
</comment>
<dbReference type="SUPFAM" id="SSF56281">
    <property type="entry name" value="Metallo-hydrolase/oxidoreductase"/>
    <property type="match status" value="1"/>
</dbReference>
<evidence type="ECO:0000256" key="13">
    <source>
        <dbReference type="SAM" id="MobiDB-lite"/>
    </source>
</evidence>
<feature type="region of interest" description="Disordered" evidence="13">
    <location>
        <begin position="617"/>
        <end position="640"/>
    </location>
</feature>
<proteinExistence type="inferred from homology"/>
<dbReference type="Pfam" id="PF07522">
    <property type="entry name" value="DRMBL"/>
    <property type="match status" value="1"/>
</dbReference>
<dbReference type="GO" id="GO:0005634">
    <property type="term" value="C:nucleus"/>
    <property type="evidence" value="ECO:0007669"/>
    <property type="project" value="UniProtKB-SubCell"/>
</dbReference>
<feature type="compositionally biased region" description="Low complexity" evidence="13">
    <location>
        <begin position="503"/>
        <end position="513"/>
    </location>
</feature>
<evidence type="ECO:0000313" key="15">
    <source>
        <dbReference type="EMBL" id="KAK1759618.1"/>
    </source>
</evidence>
<feature type="domain" description="DNA repair metallo-beta-lactamase" evidence="14">
    <location>
        <begin position="426"/>
        <end position="456"/>
    </location>
</feature>
<evidence type="ECO:0000256" key="9">
    <source>
        <dbReference type="ARBA" id="ARBA00023204"/>
    </source>
</evidence>
<evidence type="ECO:0000256" key="3">
    <source>
        <dbReference type="ARBA" id="ARBA00022722"/>
    </source>
</evidence>
<comment type="similarity">
    <text evidence="2">Belongs to the DNA repair metallo-beta-lactamase (DRMBL) family.</text>
</comment>
<keyword evidence="7" id="KW-0269">Exonuclease</keyword>
<evidence type="ECO:0000256" key="7">
    <source>
        <dbReference type="ARBA" id="ARBA00022839"/>
    </source>
</evidence>
<accession>A0AAJ0BLX4</accession>
<protein>
    <recommendedName>
        <fullName evidence="11">Protein artemis</fullName>
    </recommendedName>
    <alternativeName>
        <fullName evidence="12">DNA cross-link repair 1C protein</fullName>
    </alternativeName>
</protein>
<comment type="subcellular location">
    <subcellularLocation>
        <location evidence="1">Nucleus</location>
    </subcellularLocation>
</comment>
<feature type="region of interest" description="Disordered" evidence="13">
    <location>
        <begin position="551"/>
        <end position="574"/>
    </location>
</feature>
<dbReference type="EMBL" id="MU839828">
    <property type="protein sequence ID" value="KAK1759618.1"/>
    <property type="molecule type" value="Genomic_DNA"/>
</dbReference>
<evidence type="ECO:0000256" key="10">
    <source>
        <dbReference type="ARBA" id="ARBA00023242"/>
    </source>
</evidence>
<dbReference type="Proteomes" id="UP001239445">
    <property type="component" value="Unassembled WGS sequence"/>
</dbReference>
<evidence type="ECO:0000313" key="16">
    <source>
        <dbReference type="Proteomes" id="UP001239445"/>
    </source>
</evidence>
<dbReference type="InterPro" id="IPR011084">
    <property type="entry name" value="DRMBL"/>
</dbReference>
<keyword evidence="5" id="KW-0227">DNA damage</keyword>
<evidence type="ECO:0000256" key="12">
    <source>
        <dbReference type="ARBA" id="ARBA00042677"/>
    </source>
</evidence>
<reference evidence="15" key="1">
    <citation type="submission" date="2023-06" db="EMBL/GenBank/DDBJ databases">
        <title>Genome-scale phylogeny and comparative genomics of the fungal order Sordariales.</title>
        <authorList>
            <consortium name="Lawrence Berkeley National Laboratory"/>
            <person name="Hensen N."/>
            <person name="Bonometti L."/>
            <person name="Westerberg I."/>
            <person name="Brannstrom I.O."/>
            <person name="Guillou S."/>
            <person name="Cros-Aarteil S."/>
            <person name="Calhoun S."/>
            <person name="Haridas S."/>
            <person name="Kuo A."/>
            <person name="Mondo S."/>
            <person name="Pangilinan J."/>
            <person name="Riley R."/>
            <person name="Labutti K."/>
            <person name="Andreopoulos B."/>
            <person name="Lipzen A."/>
            <person name="Chen C."/>
            <person name="Yanf M."/>
            <person name="Daum C."/>
            <person name="Ng V."/>
            <person name="Clum A."/>
            <person name="Steindorff A."/>
            <person name="Ohm R."/>
            <person name="Martin F."/>
            <person name="Silar P."/>
            <person name="Natvig D."/>
            <person name="Lalanne C."/>
            <person name="Gautier V."/>
            <person name="Ament-Velasquez S.L."/>
            <person name="Kruys A."/>
            <person name="Hutchinson M.I."/>
            <person name="Powell A.J."/>
            <person name="Barry K."/>
            <person name="Miller A.N."/>
            <person name="Grigoriev I.V."/>
            <person name="Debuchy R."/>
            <person name="Gladieux P."/>
            <person name="Thoren M.H."/>
            <person name="Johannesson H."/>
        </authorList>
    </citation>
    <scope>NUCLEOTIDE SEQUENCE</scope>
    <source>
        <strain evidence="15">PSN4</strain>
    </source>
</reference>
<dbReference type="GO" id="GO:0006303">
    <property type="term" value="P:double-strand break repair via nonhomologous end joining"/>
    <property type="evidence" value="ECO:0007669"/>
    <property type="project" value="TreeGrafter"/>
</dbReference>